<accession>A0A979FM67</accession>
<keyword evidence="1" id="KW-1133">Transmembrane helix</keyword>
<dbReference type="SUPFAM" id="SSF90112">
    <property type="entry name" value="Neurotransmitter-gated ion-channel transmembrane pore"/>
    <property type="match status" value="1"/>
</dbReference>
<evidence type="ECO:0000259" key="2">
    <source>
        <dbReference type="Pfam" id="PF02932"/>
    </source>
</evidence>
<dbReference type="GO" id="GO:0005254">
    <property type="term" value="F:chloride channel activity"/>
    <property type="evidence" value="ECO:0007669"/>
    <property type="project" value="UniProtKB-ARBA"/>
</dbReference>
<reference evidence="4" key="1">
    <citation type="submission" date="2025-08" db="UniProtKB">
        <authorList>
            <consortium name="RefSeq"/>
        </authorList>
    </citation>
    <scope>IDENTIFICATION</scope>
    <source>
        <tissue evidence="4">Whole organism</tissue>
    </source>
</reference>
<dbReference type="PRINTS" id="PR00253">
    <property type="entry name" value="GABAARECEPTR"/>
</dbReference>
<dbReference type="Gene3D" id="1.20.58.390">
    <property type="entry name" value="Neurotransmitter-gated ion-channel transmembrane domain"/>
    <property type="match status" value="1"/>
</dbReference>
<evidence type="ECO:0000313" key="4">
    <source>
        <dbReference type="RefSeq" id="XP_047737304.1"/>
    </source>
</evidence>
<protein>
    <submittedName>
        <fullName evidence="4">Gamma-aminobutyric acid receptor subunit beta-like</fullName>
    </submittedName>
</protein>
<dbReference type="GO" id="GO:0099095">
    <property type="term" value="F:ligand-gated monoatomic anion channel activity"/>
    <property type="evidence" value="ECO:0007669"/>
    <property type="project" value="UniProtKB-ARBA"/>
</dbReference>
<evidence type="ECO:0000313" key="3">
    <source>
        <dbReference type="Proteomes" id="UP000694843"/>
    </source>
</evidence>
<dbReference type="GO" id="GO:0005230">
    <property type="term" value="F:extracellular ligand-gated monoatomic ion channel activity"/>
    <property type="evidence" value="ECO:0007669"/>
    <property type="project" value="UniProtKB-ARBA"/>
</dbReference>
<dbReference type="OMA" id="TIDIWCI"/>
<dbReference type="InterPro" id="IPR038050">
    <property type="entry name" value="Neuro_actylchol_rec"/>
</dbReference>
<dbReference type="GO" id="GO:0016020">
    <property type="term" value="C:membrane"/>
    <property type="evidence" value="ECO:0007669"/>
    <property type="project" value="InterPro"/>
</dbReference>
<keyword evidence="1" id="KW-0812">Transmembrane</keyword>
<dbReference type="AlphaFoldDB" id="A0A979FM67"/>
<dbReference type="KEGG" id="hazt:108675453"/>
<dbReference type="InterPro" id="IPR006028">
    <property type="entry name" value="GABAA/Glycine_rcpt"/>
</dbReference>
<dbReference type="OrthoDB" id="6379185at2759"/>
<feature type="transmembrane region" description="Helical" evidence="1">
    <location>
        <begin position="137"/>
        <end position="161"/>
    </location>
</feature>
<dbReference type="GeneID" id="108675453"/>
<evidence type="ECO:0000256" key="1">
    <source>
        <dbReference type="SAM" id="Phobius"/>
    </source>
</evidence>
<keyword evidence="1" id="KW-0472">Membrane</keyword>
<keyword evidence="3" id="KW-1185">Reference proteome</keyword>
<dbReference type="GO" id="GO:0004888">
    <property type="term" value="F:transmembrane signaling receptor activity"/>
    <property type="evidence" value="ECO:0007669"/>
    <property type="project" value="InterPro"/>
</dbReference>
<organism evidence="3 4">
    <name type="scientific">Hyalella azteca</name>
    <name type="common">Amphipod</name>
    <dbReference type="NCBI Taxonomy" id="294128"/>
    <lineage>
        <taxon>Eukaryota</taxon>
        <taxon>Metazoa</taxon>
        <taxon>Ecdysozoa</taxon>
        <taxon>Arthropoda</taxon>
        <taxon>Crustacea</taxon>
        <taxon>Multicrustacea</taxon>
        <taxon>Malacostraca</taxon>
        <taxon>Eumalacostraca</taxon>
        <taxon>Peracarida</taxon>
        <taxon>Amphipoda</taxon>
        <taxon>Senticaudata</taxon>
        <taxon>Talitrida</taxon>
        <taxon>Talitroidea</taxon>
        <taxon>Hyalellidae</taxon>
        <taxon>Hyalella</taxon>
    </lineage>
</organism>
<name>A0A979FM67_HYAAZ</name>
<dbReference type="InterPro" id="IPR006029">
    <property type="entry name" value="Neurotrans-gated_channel_TM"/>
</dbReference>
<dbReference type="InterPro" id="IPR006201">
    <property type="entry name" value="Neur_channel"/>
</dbReference>
<feature type="domain" description="Neurotransmitter-gated ion-channel transmembrane" evidence="2">
    <location>
        <begin position="81"/>
        <end position="160"/>
    </location>
</feature>
<dbReference type="RefSeq" id="XP_047737304.1">
    <property type="nucleotide sequence ID" value="XM_047881348.1"/>
</dbReference>
<gene>
    <name evidence="4" type="primary">LOC108675453</name>
</gene>
<feature type="transmembrane region" description="Helical" evidence="1">
    <location>
        <begin position="74"/>
        <end position="100"/>
    </location>
</feature>
<dbReference type="Pfam" id="PF02932">
    <property type="entry name" value="Neur_chan_memb"/>
    <property type="match status" value="1"/>
</dbReference>
<feature type="non-terminal residue" evidence="4">
    <location>
        <position position="162"/>
    </location>
</feature>
<dbReference type="Proteomes" id="UP000694843">
    <property type="component" value="Unplaced"/>
</dbReference>
<sequence>MSNPIPETYVRLRLLAGHGVLVPKPGTDLVSYSDVNLSLHYIVQNVTASMELVTDNTKEKVQVIKVTVVLKNRYVFFLLNIYLPSLILLFIGYLSLFFPLRDFNERIMVTLTALLVETTFFTQVSDYAPRTSFLKTIDIWCIFCIVLLFSIIVAVTIINFYQ</sequence>
<dbReference type="PANTHER" id="PTHR18945">
    <property type="entry name" value="NEUROTRANSMITTER GATED ION CHANNEL"/>
    <property type="match status" value="1"/>
</dbReference>
<proteinExistence type="predicted"/>
<dbReference type="InterPro" id="IPR036719">
    <property type="entry name" value="Neuro-gated_channel_TM_sf"/>
</dbReference>